<comment type="caution">
    <text evidence="1">The sequence shown here is derived from an EMBL/GenBank/DDBJ whole genome shotgun (WGS) entry which is preliminary data.</text>
</comment>
<dbReference type="AlphaFoldDB" id="A0A0J7JUV0"/>
<dbReference type="Proteomes" id="UP000036403">
    <property type="component" value="Unassembled WGS sequence"/>
</dbReference>
<proteinExistence type="predicted"/>
<dbReference type="PaxDb" id="67767-A0A0J7JUV0"/>
<feature type="non-terminal residue" evidence="1">
    <location>
        <position position="99"/>
    </location>
</feature>
<protein>
    <submittedName>
        <fullName evidence="1">Phage tail tape measure tp901 core region</fullName>
    </submittedName>
</protein>
<evidence type="ECO:0000313" key="2">
    <source>
        <dbReference type="Proteomes" id="UP000036403"/>
    </source>
</evidence>
<keyword evidence="2" id="KW-1185">Reference proteome</keyword>
<accession>A0A0J7JUV0</accession>
<dbReference type="EMBL" id="LBMM01030653">
    <property type="protein sequence ID" value="KMQ81884.1"/>
    <property type="molecule type" value="Genomic_DNA"/>
</dbReference>
<reference evidence="1 2" key="1">
    <citation type="submission" date="2015-04" db="EMBL/GenBank/DDBJ databases">
        <title>Lasius niger genome sequencing.</title>
        <authorList>
            <person name="Konorov E.A."/>
            <person name="Nikitin M.A."/>
            <person name="Kirill M.V."/>
            <person name="Chang P."/>
        </authorList>
    </citation>
    <scope>NUCLEOTIDE SEQUENCE [LARGE SCALE GENOMIC DNA]</scope>
    <source>
        <tissue evidence="1">Whole</tissue>
    </source>
</reference>
<organism evidence="1 2">
    <name type="scientific">Lasius niger</name>
    <name type="common">Black garden ant</name>
    <dbReference type="NCBI Taxonomy" id="67767"/>
    <lineage>
        <taxon>Eukaryota</taxon>
        <taxon>Metazoa</taxon>
        <taxon>Ecdysozoa</taxon>
        <taxon>Arthropoda</taxon>
        <taxon>Hexapoda</taxon>
        <taxon>Insecta</taxon>
        <taxon>Pterygota</taxon>
        <taxon>Neoptera</taxon>
        <taxon>Endopterygota</taxon>
        <taxon>Hymenoptera</taxon>
        <taxon>Apocrita</taxon>
        <taxon>Aculeata</taxon>
        <taxon>Formicoidea</taxon>
        <taxon>Formicidae</taxon>
        <taxon>Formicinae</taxon>
        <taxon>Lasius</taxon>
        <taxon>Lasius</taxon>
    </lineage>
</organism>
<name>A0A0J7JUV0_LASNI</name>
<gene>
    <name evidence="1" type="ORF">RF55_24883</name>
</gene>
<sequence length="99" mass="12018">MADEKVGLLYAKRWILKHKGLWNRFPVRLEKLPIRDSDPRSSISMLHTKRWIMEHEDLWNKFPVQLEELPDQDSDDYNILKLSRWLEDTQDELLARLMD</sequence>
<evidence type="ECO:0000313" key="1">
    <source>
        <dbReference type="EMBL" id="KMQ81884.1"/>
    </source>
</evidence>